<dbReference type="OrthoDB" id="1702480at2759"/>
<dbReference type="InterPro" id="IPR027437">
    <property type="entry name" value="Rbsml_uS13_C"/>
</dbReference>
<keyword evidence="9" id="KW-1185">Reference proteome</keyword>
<comment type="caution">
    <text evidence="8">The sequence shown here is derived from an EMBL/GenBank/DDBJ whole genome shotgun (WGS) entry which is preliminary data.</text>
</comment>
<evidence type="ECO:0000256" key="1">
    <source>
        <dbReference type="ARBA" id="ARBA00004496"/>
    </source>
</evidence>
<dbReference type="SUPFAM" id="SSF46946">
    <property type="entry name" value="S13-like H2TH domain"/>
    <property type="match status" value="1"/>
</dbReference>
<feature type="transmembrane region" description="Helical" evidence="7">
    <location>
        <begin position="95"/>
        <end position="113"/>
    </location>
</feature>
<dbReference type="PROSITE" id="PS50159">
    <property type="entry name" value="RIBOSOMAL_S13_2"/>
    <property type="match status" value="1"/>
</dbReference>
<dbReference type="InterPro" id="IPR010979">
    <property type="entry name" value="Ribosomal_uS13-like_H2TH"/>
</dbReference>
<dbReference type="PANTHER" id="PTHR10871:SF3">
    <property type="entry name" value="SMALL RIBOSOMAL SUBUNIT PROTEIN US13"/>
    <property type="match status" value="1"/>
</dbReference>
<dbReference type="Gene3D" id="1.20.1250.20">
    <property type="entry name" value="MFS general substrate transporter like domains"/>
    <property type="match status" value="1"/>
</dbReference>
<dbReference type="GO" id="GO:0003735">
    <property type="term" value="F:structural constituent of ribosome"/>
    <property type="evidence" value="ECO:0007669"/>
    <property type="project" value="InterPro"/>
</dbReference>
<feature type="transmembrane region" description="Helical" evidence="7">
    <location>
        <begin position="289"/>
        <end position="308"/>
    </location>
</feature>
<feature type="transmembrane region" description="Helical" evidence="7">
    <location>
        <begin position="68"/>
        <end position="88"/>
    </location>
</feature>
<evidence type="ECO:0000256" key="4">
    <source>
        <dbReference type="ARBA" id="ARBA00022980"/>
    </source>
</evidence>
<accession>A0A2P6NRQ0</accession>
<dbReference type="FunFam" id="4.10.910.10:FF:000002">
    <property type="entry name" value="40S ribosomal protein S18"/>
    <property type="match status" value="1"/>
</dbReference>
<keyword evidence="5" id="KW-0687">Ribonucleoprotein</keyword>
<feature type="transmembrane region" description="Helical" evidence="7">
    <location>
        <begin position="27"/>
        <end position="48"/>
    </location>
</feature>
<feature type="transmembrane region" description="Helical" evidence="7">
    <location>
        <begin position="196"/>
        <end position="217"/>
    </location>
</feature>
<dbReference type="InParanoid" id="A0A2P6NRQ0"/>
<evidence type="ECO:0000313" key="9">
    <source>
        <dbReference type="Proteomes" id="UP000241769"/>
    </source>
</evidence>
<dbReference type="InterPro" id="IPR036259">
    <property type="entry name" value="MFS_trans_sf"/>
</dbReference>
<proteinExistence type="inferred from homology"/>
<feature type="region of interest" description="Disordered" evidence="6">
    <location>
        <begin position="576"/>
        <end position="596"/>
    </location>
</feature>
<dbReference type="PROSITE" id="PS00646">
    <property type="entry name" value="RIBOSOMAL_S13_1"/>
    <property type="match status" value="1"/>
</dbReference>
<comment type="subcellular location">
    <subcellularLocation>
        <location evidence="1">Cytoplasm</location>
    </subcellularLocation>
</comment>
<protein>
    <submittedName>
        <fullName evidence="8">Ribosomal protein S18 isoform 1</fullName>
    </submittedName>
</protein>
<dbReference type="AlphaFoldDB" id="A0A2P6NRQ0"/>
<dbReference type="GO" id="GO:0006412">
    <property type="term" value="P:translation"/>
    <property type="evidence" value="ECO:0007669"/>
    <property type="project" value="InterPro"/>
</dbReference>
<dbReference type="InterPro" id="IPR001892">
    <property type="entry name" value="Ribosomal_uS13"/>
</dbReference>
<dbReference type="EMBL" id="MDYQ01000029">
    <property type="protein sequence ID" value="PRP86558.1"/>
    <property type="molecule type" value="Genomic_DNA"/>
</dbReference>
<dbReference type="PANTHER" id="PTHR10871">
    <property type="entry name" value="30S RIBOSOMAL PROTEIN S13/40S RIBOSOMAL PROTEIN S18"/>
    <property type="match status" value="1"/>
</dbReference>
<sequence length="596" mass="66145">MQRGSVDSTEFYFDDYGQSSKGTKSQWLLIFASFCLRLDFWIIIPALYFRIIHENGETTSHSISEFGLVLSVCAVCSIISVVTNTLLVRKMKPSILIQIMLFICLVGNIIYLFSSSFWLMLLGRLVSSLSYGGIELARKHCGSASHDDPTSLSYKLSYYFPTILGTGTSIAVYLSFPGDRTIVASLSSVSLEVSYMTIPILVQCSVLLLASLMYAIWAPSIPLQSMNLYDDMVWPKKIPSLAIYILLHTCAVHAILASLIVRTQQPPTHSHHQIMISPMTYVSFEWDTLYVSCVLCLFSLVNLFSYFSGEAICRVVQPKYVMVASLIILLAASIISIVGMDRSVPLFASTIGLFSVATGLHSALLPHLLFTFVPIPQQESSITLSVLSASMGTLLGSFLTGISYKNSLLPTTISFVVLTLLSLCYAAYSFARLDSVGYLEKMSLIVSEGGFQQLLRVSNTNIDGKNKVQYALTSIKGIGRRFSNTVIKKADIDLNKRAGELTQAEIDKIVTVVQHPRQFKIPNWMLNRQKDVKDGKFSQVFSNGLDSKLRDDLERLKKIRVHRGLRHAWGLRVRGQHTKTTGRKGRTVGVSKKKGG</sequence>
<dbReference type="STRING" id="1890364.A0A2P6NRQ0"/>
<evidence type="ECO:0000256" key="2">
    <source>
        <dbReference type="ARBA" id="ARBA00008080"/>
    </source>
</evidence>
<dbReference type="Gene3D" id="4.10.910.10">
    <property type="entry name" value="30s ribosomal protein s13, domain 2"/>
    <property type="match status" value="1"/>
</dbReference>
<dbReference type="FunFam" id="1.10.8.50:FF:000002">
    <property type="entry name" value="40S ribosomal protein S18"/>
    <property type="match status" value="1"/>
</dbReference>
<feature type="transmembrane region" description="Helical" evidence="7">
    <location>
        <begin position="238"/>
        <end position="261"/>
    </location>
</feature>
<evidence type="ECO:0000256" key="5">
    <source>
        <dbReference type="ARBA" id="ARBA00023274"/>
    </source>
</evidence>
<evidence type="ECO:0000256" key="6">
    <source>
        <dbReference type="SAM" id="MobiDB-lite"/>
    </source>
</evidence>
<keyword evidence="7" id="KW-0472">Membrane</keyword>
<dbReference type="NCBIfam" id="NF003140">
    <property type="entry name" value="PRK04053.1"/>
    <property type="match status" value="1"/>
</dbReference>
<evidence type="ECO:0000256" key="7">
    <source>
        <dbReference type="SAM" id="Phobius"/>
    </source>
</evidence>
<feature type="transmembrane region" description="Helical" evidence="7">
    <location>
        <begin position="320"/>
        <end position="340"/>
    </location>
</feature>
<dbReference type="InterPro" id="IPR018269">
    <property type="entry name" value="Ribosomal_uS13_CS"/>
</dbReference>
<comment type="similarity">
    <text evidence="2">Belongs to the universal ribosomal protein uS13 family.</text>
</comment>
<dbReference type="Gene3D" id="1.10.8.50">
    <property type="match status" value="1"/>
</dbReference>
<reference evidence="8 9" key="1">
    <citation type="journal article" date="2018" name="Genome Biol. Evol.">
        <title>Multiple Roots of Fruiting Body Formation in Amoebozoa.</title>
        <authorList>
            <person name="Hillmann F."/>
            <person name="Forbes G."/>
            <person name="Novohradska S."/>
            <person name="Ferling I."/>
            <person name="Riege K."/>
            <person name="Groth M."/>
            <person name="Westermann M."/>
            <person name="Marz M."/>
            <person name="Spaller T."/>
            <person name="Winckler T."/>
            <person name="Schaap P."/>
            <person name="Glockner G."/>
        </authorList>
    </citation>
    <scope>NUCLEOTIDE SEQUENCE [LARGE SCALE GENOMIC DNA]</scope>
    <source>
        <strain evidence="8 9">Jena</strain>
    </source>
</reference>
<evidence type="ECO:0000256" key="3">
    <source>
        <dbReference type="ARBA" id="ARBA00022490"/>
    </source>
</evidence>
<keyword evidence="3" id="KW-0963">Cytoplasm</keyword>
<feature type="transmembrane region" description="Helical" evidence="7">
    <location>
        <begin position="346"/>
        <end position="370"/>
    </location>
</feature>
<dbReference type="Pfam" id="PF00416">
    <property type="entry name" value="Ribosomal_S13"/>
    <property type="match status" value="1"/>
</dbReference>
<dbReference type="GO" id="GO:0003723">
    <property type="term" value="F:RNA binding"/>
    <property type="evidence" value="ECO:0007669"/>
    <property type="project" value="InterPro"/>
</dbReference>
<keyword evidence="7" id="KW-0812">Transmembrane</keyword>
<feature type="transmembrane region" description="Helical" evidence="7">
    <location>
        <begin position="408"/>
        <end position="431"/>
    </location>
</feature>
<feature type="transmembrane region" description="Helical" evidence="7">
    <location>
        <begin position="382"/>
        <end position="402"/>
    </location>
</feature>
<dbReference type="HAMAP" id="MF_01315">
    <property type="entry name" value="Ribosomal_uS13"/>
    <property type="match status" value="1"/>
</dbReference>
<name>A0A2P6NRQ0_9EUKA</name>
<feature type="transmembrane region" description="Helical" evidence="7">
    <location>
        <begin position="158"/>
        <end position="176"/>
    </location>
</feature>
<gene>
    <name evidence="8" type="ORF">PROFUN_05196</name>
</gene>
<organism evidence="8 9">
    <name type="scientific">Planoprotostelium fungivorum</name>
    <dbReference type="NCBI Taxonomy" id="1890364"/>
    <lineage>
        <taxon>Eukaryota</taxon>
        <taxon>Amoebozoa</taxon>
        <taxon>Evosea</taxon>
        <taxon>Variosea</taxon>
        <taxon>Cavosteliida</taxon>
        <taxon>Cavosteliaceae</taxon>
        <taxon>Planoprotostelium</taxon>
    </lineage>
</organism>
<dbReference type="GO" id="GO:0005829">
    <property type="term" value="C:cytosol"/>
    <property type="evidence" value="ECO:0007669"/>
    <property type="project" value="TreeGrafter"/>
</dbReference>
<keyword evidence="4 8" id="KW-0689">Ribosomal protein</keyword>
<dbReference type="Proteomes" id="UP000241769">
    <property type="component" value="Unassembled WGS sequence"/>
</dbReference>
<evidence type="ECO:0000313" key="8">
    <source>
        <dbReference type="EMBL" id="PRP86558.1"/>
    </source>
</evidence>
<dbReference type="SUPFAM" id="SSF103473">
    <property type="entry name" value="MFS general substrate transporter"/>
    <property type="match status" value="1"/>
</dbReference>
<keyword evidence="7" id="KW-1133">Transmembrane helix</keyword>
<dbReference type="GO" id="GO:0015935">
    <property type="term" value="C:small ribosomal subunit"/>
    <property type="evidence" value="ECO:0007669"/>
    <property type="project" value="TreeGrafter"/>
</dbReference>